<evidence type="ECO:0000256" key="1">
    <source>
        <dbReference type="ARBA" id="ARBA00000013"/>
    </source>
</evidence>
<keyword evidence="9 18" id="KW-0630">Potassium</keyword>
<dbReference type="RefSeq" id="WP_136551876.1">
    <property type="nucleotide sequence ID" value="NZ_STGJ01000005.1"/>
</dbReference>
<dbReference type="NCBIfam" id="TIGR00196">
    <property type="entry name" value="yjeF_cterm"/>
    <property type="match status" value="1"/>
</dbReference>
<evidence type="ECO:0000256" key="16">
    <source>
        <dbReference type="ARBA" id="ARBA00049209"/>
    </source>
</evidence>
<dbReference type="PROSITE" id="PS01050">
    <property type="entry name" value="YJEF_C_2"/>
    <property type="match status" value="1"/>
</dbReference>
<feature type="binding site" evidence="18">
    <location>
        <position position="56"/>
    </location>
    <ligand>
        <name>K(+)</name>
        <dbReference type="ChEBI" id="CHEBI:29103"/>
    </ligand>
</feature>
<evidence type="ECO:0000256" key="2">
    <source>
        <dbReference type="ARBA" id="ARBA00000909"/>
    </source>
</evidence>
<dbReference type="PROSITE" id="PS51383">
    <property type="entry name" value="YJEF_C_3"/>
    <property type="match status" value="1"/>
</dbReference>
<comment type="function">
    <text evidence="18">Catalyzes the epimerization of the S- and R-forms of NAD(P)HX, a damaged form of NAD(P)H that is a result of enzymatic or heat-dependent hydration. This is a prerequisite for the S-specific NAD(P)H-hydrate dehydratase to allow the repair of both epimers of NAD(P)HX.</text>
</comment>
<evidence type="ECO:0000256" key="13">
    <source>
        <dbReference type="ARBA" id="ARBA00023268"/>
    </source>
</evidence>
<evidence type="ECO:0000256" key="4">
    <source>
        <dbReference type="ARBA" id="ARBA00009524"/>
    </source>
</evidence>
<dbReference type="GO" id="GO:0046872">
    <property type="term" value="F:metal ion binding"/>
    <property type="evidence" value="ECO:0007669"/>
    <property type="project" value="UniProtKB-UniRule"/>
</dbReference>
<keyword evidence="12 17" id="KW-0456">Lyase</keyword>
<comment type="subunit">
    <text evidence="17">Homotetramer.</text>
</comment>
<accession>A0A4V4N8I7</accession>
<comment type="similarity">
    <text evidence="3 19">In the N-terminal section; belongs to the NnrE/AIBP family.</text>
</comment>
<dbReference type="InterPro" id="IPR030677">
    <property type="entry name" value="Nnr"/>
</dbReference>
<evidence type="ECO:0000256" key="6">
    <source>
        <dbReference type="ARBA" id="ARBA00022741"/>
    </source>
</evidence>
<evidence type="ECO:0000256" key="9">
    <source>
        <dbReference type="ARBA" id="ARBA00022958"/>
    </source>
</evidence>
<keyword evidence="10 17" id="KW-0520">NAD</keyword>
<keyword evidence="11 18" id="KW-0413">Isomerase</keyword>
<proteinExistence type="inferred from homology"/>
<comment type="caution">
    <text evidence="18">Lacks conserved residue(s) required for the propagation of feature annotation.</text>
</comment>
<dbReference type="EC" id="5.1.99.6" evidence="19"/>
<dbReference type="InterPro" id="IPR029056">
    <property type="entry name" value="Ribokinase-like"/>
</dbReference>
<dbReference type="SUPFAM" id="SSF53613">
    <property type="entry name" value="Ribokinase-like"/>
    <property type="match status" value="1"/>
</dbReference>
<comment type="function">
    <text evidence="14 19">Bifunctional enzyme that catalyzes the epimerization of the S- and R-forms of NAD(P)HX and the dehydration of the S-form of NAD(P)HX at the expense of ADP, which is converted to AMP. This allows the repair of both epimers of NAD(P)HX, a damaged form of NAD(P)H that is a result of enzymatic or heat-dependent hydration.</text>
</comment>
<feature type="binding site" evidence="18">
    <location>
        <begin position="55"/>
        <end position="59"/>
    </location>
    <ligand>
        <name>(6S)-NADPHX</name>
        <dbReference type="ChEBI" id="CHEBI:64076"/>
    </ligand>
</feature>
<dbReference type="PANTHER" id="PTHR12592:SF0">
    <property type="entry name" value="ATP-DEPENDENT (S)-NAD(P)H-HYDRATE DEHYDRATASE"/>
    <property type="match status" value="1"/>
</dbReference>
<dbReference type="CDD" id="cd01171">
    <property type="entry name" value="YXKO-related"/>
    <property type="match status" value="1"/>
</dbReference>
<dbReference type="SUPFAM" id="SSF64153">
    <property type="entry name" value="YjeF N-terminal domain-like"/>
    <property type="match status" value="1"/>
</dbReference>
<evidence type="ECO:0000256" key="17">
    <source>
        <dbReference type="HAMAP-Rule" id="MF_01965"/>
    </source>
</evidence>
<comment type="cofactor">
    <cofactor evidence="17">
        <name>Mg(2+)</name>
        <dbReference type="ChEBI" id="CHEBI:18420"/>
    </cofactor>
</comment>
<dbReference type="GO" id="GO:0052856">
    <property type="term" value="F:NAD(P)HX epimerase activity"/>
    <property type="evidence" value="ECO:0007669"/>
    <property type="project" value="UniProtKB-UniRule"/>
</dbReference>
<feature type="binding site" evidence="17">
    <location>
        <position position="418"/>
    </location>
    <ligand>
        <name>AMP</name>
        <dbReference type="ChEBI" id="CHEBI:456215"/>
    </ligand>
</feature>
<evidence type="ECO:0000313" key="22">
    <source>
        <dbReference type="EMBL" id="TIC84603.1"/>
    </source>
</evidence>
<feature type="binding site" evidence="18">
    <location>
        <begin position="119"/>
        <end position="125"/>
    </location>
    <ligand>
        <name>(6S)-NADPHX</name>
        <dbReference type="ChEBI" id="CHEBI:64076"/>
    </ligand>
</feature>
<evidence type="ECO:0000256" key="19">
    <source>
        <dbReference type="PIRNR" id="PIRNR017184"/>
    </source>
</evidence>
<evidence type="ECO:0000256" key="3">
    <source>
        <dbReference type="ARBA" id="ARBA00006001"/>
    </source>
</evidence>
<comment type="similarity">
    <text evidence="4 19">In the C-terminal section; belongs to the NnrD/CARKD family.</text>
</comment>
<feature type="binding site" evidence="17">
    <location>
        <position position="352"/>
    </location>
    <ligand>
        <name>(6S)-NADPHX</name>
        <dbReference type="ChEBI" id="CHEBI:64076"/>
    </ligand>
</feature>
<dbReference type="GO" id="GO:0046496">
    <property type="term" value="P:nicotinamide nucleotide metabolic process"/>
    <property type="evidence" value="ECO:0007669"/>
    <property type="project" value="UniProtKB-UniRule"/>
</dbReference>
<evidence type="ECO:0000256" key="10">
    <source>
        <dbReference type="ARBA" id="ARBA00023027"/>
    </source>
</evidence>
<feature type="binding site" evidence="18">
    <location>
        <position position="115"/>
    </location>
    <ligand>
        <name>K(+)</name>
        <dbReference type="ChEBI" id="CHEBI:29103"/>
    </ligand>
</feature>
<evidence type="ECO:0000259" key="20">
    <source>
        <dbReference type="PROSITE" id="PS51383"/>
    </source>
</evidence>
<keyword evidence="6 17" id="KW-0547">Nucleotide-binding</keyword>
<keyword evidence="13" id="KW-0511">Multifunctional enzyme</keyword>
<sequence length="488" mass="48986">MNPAIQSLAAQRALEAAAAAQNMGLMRRAACAAADKVRTLLPEPAPVTVLAGPGNNGGDALHLACELAEAGYPVTVVSPAPQKGDEAVAARARWDAVSGHTVREFPADAGALIVDGLFGIGLSRAPAAPWDALIRAVNASGVPVLALDTPSGLDATRGTAPGEAIRARHTLTFLCLKAGLLTGDGPGLCGALEVAPLGVPPALWPPAEGGLNRPLLAPLARKANSHKGSYGTVCVVGGSPGMLGAALLAGRAALALGAGKVHLSTLDARLAVDPGHPELMIAPHAPRLPAHQVCAIGPGLGQSGDARAALAAALALDASLVVDADALNLVAADPALAERLATRQAPAVLTPHPAEAARLLGRPTAEVQADRVAAARTLARRFGQTVVLKGAGTLIARADGFYRVNASGNAALAAAGQGDVLSGAIAALIAQHLPPFDAACLAVYLHGLTGDLYRARQGYMLGLAASQSAADLADIANALLLIHERNTI</sequence>
<dbReference type="EC" id="4.2.1.136" evidence="19"/>
<dbReference type="GO" id="GO:0052855">
    <property type="term" value="F:ADP-dependent NAD(P)H-hydrate dehydratase activity"/>
    <property type="evidence" value="ECO:0007669"/>
    <property type="project" value="UniProtKB-UniRule"/>
</dbReference>
<protein>
    <recommendedName>
        <fullName evidence="19">Bifunctional NAD(P)H-hydrate repair enzyme</fullName>
    </recommendedName>
    <alternativeName>
        <fullName evidence="19">Nicotinamide nucleotide repair protein</fullName>
    </alternativeName>
    <domain>
        <recommendedName>
            <fullName evidence="19">ADP-dependent (S)-NAD(P)H-hydrate dehydratase</fullName>
            <ecNumber evidence="19">4.2.1.136</ecNumber>
        </recommendedName>
        <alternativeName>
            <fullName evidence="19">ADP-dependent NAD(P)HX dehydratase</fullName>
        </alternativeName>
    </domain>
    <domain>
        <recommendedName>
            <fullName evidence="19">NAD(P)H-hydrate epimerase</fullName>
            <ecNumber evidence="19">5.1.99.6</ecNumber>
        </recommendedName>
    </domain>
</protein>
<comment type="catalytic activity">
    <reaction evidence="15 17 19">
        <text>(6S)-NADHX + ADP = AMP + phosphate + NADH + H(+)</text>
        <dbReference type="Rhea" id="RHEA:32223"/>
        <dbReference type="ChEBI" id="CHEBI:15378"/>
        <dbReference type="ChEBI" id="CHEBI:43474"/>
        <dbReference type="ChEBI" id="CHEBI:57945"/>
        <dbReference type="ChEBI" id="CHEBI:64074"/>
        <dbReference type="ChEBI" id="CHEBI:456215"/>
        <dbReference type="ChEBI" id="CHEBI:456216"/>
        <dbReference type="EC" id="4.2.1.136"/>
    </reaction>
</comment>
<dbReference type="HAMAP" id="MF_01966">
    <property type="entry name" value="NADHX_epimerase"/>
    <property type="match status" value="1"/>
</dbReference>
<dbReference type="PANTHER" id="PTHR12592">
    <property type="entry name" value="ATP-DEPENDENT (S)-NAD(P)H-HYDRATE DEHYDRATASE FAMILY MEMBER"/>
    <property type="match status" value="1"/>
</dbReference>
<evidence type="ECO:0000256" key="5">
    <source>
        <dbReference type="ARBA" id="ARBA00022723"/>
    </source>
</evidence>
<dbReference type="AlphaFoldDB" id="A0A4V4N8I7"/>
<dbReference type="InterPro" id="IPR036652">
    <property type="entry name" value="YjeF_N_dom_sf"/>
</dbReference>
<dbReference type="InterPro" id="IPR017953">
    <property type="entry name" value="Carbohydrate_kinase_pred_CS"/>
</dbReference>
<comment type="catalytic activity">
    <reaction evidence="16 17 19">
        <text>(6S)-NADPHX + ADP = AMP + phosphate + NADPH + H(+)</text>
        <dbReference type="Rhea" id="RHEA:32235"/>
        <dbReference type="ChEBI" id="CHEBI:15378"/>
        <dbReference type="ChEBI" id="CHEBI:43474"/>
        <dbReference type="ChEBI" id="CHEBI:57783"/>
        <dbReference type="ChEBI" id="CHEBI:64076"/>
        <dbReference type="ChEBI" id="CHEBI:456215"/>
        <dbReference type="ChEBI" id="CHEBI:456216"/>
        <dbReference type="EC" id="4.2.1.136"/>
    </reaction>
</comment>
<evidence type="ECO:0000313" key="23">
    <source>
        <dbReference type="Proteomes" id="UP000308891"/>
    </source>
</evidence>
<feature type="binding site" evidence="18">
    <location>
        <position position="151"/>
    </location>
    <ligand>
        <name>K(+)</name>
        <dbReference type="ChEBI" id="CHEBI:29103"/>
    </ligand>
</feature>
<feature type="binding site" evidence="17">
    <location>
        <position position="419"/>
    </location>
    <ligand>
        <name>(6S)-NADPHX</name>
        <dbReference type="ChEBI" id="CHEBI:64076"/>
    </ligand>
</feature>
<name>A0A4V4N8I7_9NEIS</name>
<comment type="function">
    <text evidence="17">Catalyzes the dehydration of the S-form of NAD(P)HX at the expense of ADP, which is converted to AMP. Together with NAD(P)HX epimerase, which catalyzes the epimerization of the S- and R-forms, the enzyme allows the repair of both epimers of NAD(P)HX, a damaged form of NAD(P)H that is a result of enzymatic or heat-dependent hydration.</text>
</comment>
<dbReference type="NCBIfam" id="TIGR00197">
    <property type="entry name" value="yjeF_nterm"/>
    <property type="match status" value="1"/>
</dbReference>
<dbReference type="Pfam" id="PF01256">
    <property type="entry name" value="Carb_kinase"/>
    <property type="match status" value="1"/>
</dbReference>
<feature type="domain" description="YjeF C-terminal" evidence="20">
    <location>
        <begin position="210"/>
        <end position="479"/>
    </location>
</feature>
<dbReference type="HAMAP" id="MF_01965">
    <property type="entry name" value="NADHX_dehydratase"/>
    <property type="match status" value="1"/>
</dbReference>
<keyword evidence="23" id="KW-1185">Reference proteome</keyword>
<evidence type="ECO:0000256" key="8">
    <source>
        <dbReference type="ARBA" id="ARBA00022857"/>
    </source>
</evidence>
<comment type="caution">
    <text evidence="22">The sequence shown here is derived from an EMBL/GenBank/DDBJ whole genome shotgun (WGS) entry which is preliminary data.</text>
</comment>
<comment type="catalytic activity">
    <reaction evidence="2 18 19">
        <text>(6R)-NADPHX = (6S)-NADPHX</text>
        <dbReference type="Rhea" id="RHEA:32227"/>
        <dbReference type="ChEBI" id="CHEBI:64076"/>
        <dbReference type="ChEBI" id="CHEBI:64077"/>
        <dbReference type="EC" id="5.1.99.6"/>
    </reaction>
</comment>
<gene>
    <name evidence="18" type="primary">nnrE</name>
    <name evidence="17" type="synonym">nnrD</name>
    <name evidence="22" type="ORF">E5K04_05380</name>
</gene>
<dbReference type="Proteomes" id="UP000308891">
    <property type="component" value="Unassembled WGS sequence"/>
</dbReference>
<dbReference type="GO" id="GO:0005524">
    <property type="term" value="F:ATP binding"/>
    <property type="evidence" value="ECO:0007669"/>
    <property type="project" value="UniProtKB-UniRule"/>
</dbReference>
<evidence type="ECO:0000256" key="14">
    <source>
        <dbReference type="ARBA" id="ARBA00025153"/>
    </source>
</evidence>
<dbReference type="PROSITE" id="PS51385">
    <property type="entry name" value="YJEF_N"/>
    <property type="match status" value="1"/>
</dbReference>
<dbReference type="GO" id="GO:0110051">
    <property type="term" value="P:metabolite repair"/>
    <property type="evidence" value="ECO:0007669"/>
    <property type="project" value="TreeGrafter"/>
</dbReference>
<evidence type="ECO:0000259" key="21">
    <source>
        <dbReference type="PROSITE" id="PS51385"/>
    </source>
</evidence>
<reference evidence="22 23" key="1">
    <citation type="submission" date="2019-04" db="EMBL/GenBank/DDBJ databases">
        <title>Crenobacter sp. nov.</title>
        <authorList>
            <person name="Shi S."/>
        </authorList>
    </citation>
    <scope>NUCLEOTIDE SEQUENCE [LARGE SCALE GENOMIC DNA]</scope>
    <source>
        <strain evidence="22 23">GY 70310</strain>
    </source>
</reference>
<evidence type="ECO:0000256" key="12">
    <source>
        <dbReference type="ARBA" id="ARBA00023239"/>
    </source>
</evidence>
<dbReference type="InterPro" id="IPR000631">
    <property type="entry name" value="CARKD"/>
</dbReference>
<feature type="domain" description="YjeF N-terminal" evidence="21">
    <location>
        <begin position="7"/>
        <end position="205"/>
    </location>
</feature>
<comment type="similarity">
    <text evidence="18">Belongs to the NnrE/AIBP family.</text>
</comment>
<evidence type="ECO:0000256" key="7">
    <source>
        <dbReference type="ARBA" id="ARBA00022840"/>
    </source>
</evidence>
<feature type="binding site" evidence="18">
    <location>
        <position position="148"/>
    </location>
    <ligand>
        <name>(6S)-NADPHX</name>
        <dbReference type="ChEBI" id="CHEBI:64076"/>
    </ligand>
</feature>
<feature type="binding site" evidence="17">
    <location>
        <begin position="389"/>
        <end position="393"/>
    </location>
    <ligand>
        <name>AMP</name>
        <dbReference type="ChEBI" id="CHEBI:456215"/>
    </ligand>
</feature>
<comment type="cofactor">
    <cofactor evidence="18 19">
        <name>K(+)</name>
        <dbReference type="ChEBI" id="CHEBI:29103"/>
    </cofactor>
    <text evidence="18 19">Binds 1 potassium ion per subunit.</text>
</comment>
<feature type="binding site" evidence="17">
    <location>
        <position position="245"/>
    </location>
    <ligand>
        <name>(6S)-NADPHX</name>
        <dbReference type="ChEBI" id="CHEBI:64076"/>
    </ligand>
</feature>
<dbReference type="Pfam" id="PF03853">
    <property type="entry name" value="YjeF_N"/>
    <property type="match status" value="1"/>
</dbReference>
<comment type="similarity">
    <text evidence="17">Belongs to the NnrD/CARKD family.</text>
</comment>
<keyword evidence="5 18" id="KW-0479">Metal-binding</keyword>
<organism evidence="22 23">
    <name type="scientific">Crenobacter intestini</name>
    <dbReference type="NCBI Taxonomy" id="2563443"/>
    <lineage>
        <taxon>Bacteria</taxon>
        <taxon>Pseudomonadati</taxon>
        <taxon>Pseudomonadota</taxon>
        <taxon>Betaproteobacteria</taxon>
        <taxon>Neisseriales</taxon>
        <taxon>Neisseriaceae</taxon>
        <taxon>Crenobacter</taxon>
    </lineage>
</organism>
<keyword evidence="7 17" id="KW-0067">ATP-binding</keyword>
<dbReference type="EMBL" id="STGJ01000005">
    <property type="protein sequence ID" value="TIC84603.1"/>
    <property type="molecule type" value="Genomic_DNA"/>
</dbReference>
<evidence type="ECO:0000256" key="11">
    <source>
        <dbReference type="ARBA" id="ARBA00023235"/>
    </source>
</evidence>
<keyword evidence="8 17" id="KW-0521">NADP</keyword>
<dbReference type="Gene3D" id="3.40.1190.20">
    <property type="match status" value="1"/>
</dbReference>
<dbReference type="OrthoDB" id="9806925at2"/>
<comment type="catalytic activity">
    <reaction evidence="1 18 19">
        <text>(6R)-NADHX = (6S)-NADHX</text>
        <dbReference type="Rhea" id="RHEA:32215"/>
        <dbReference type="ChEBI" id="CHEBI:64074"/>
        <dbReference type="ChEBI" id="CHEBI:64075"/>
        <dbReference type="EC" id="5.1.99.6"/>
    </reaction>
</comment>
<feature type="binding site" evidence="17">
    <location>
        <position position="299"/>
    </location>
    <ligand>
        <name>(6S)-NADPHX</name>
        <dbReference type="ChEBI" id="CHEBI:64076"/>
    </ligand>
</feature>
<dbReference type="InterPro" id="IPR004443">
    <property type="entry name" value="YjeF_N_dom"/>
</dbReference>
<evidence type="ECO:0000256" key="18">
    <source>
        <dbReference type="HAMAP-Rule" id="MF_01966"/>
    </source>
</evidence>
<dbReference type="PIRSF" id="PIRSF017184">
    <property type="entry name" value="Nnr"/>
    <property type="match status" value="1"/>
</dbReference>
<evidence type="ECO:0000256" key="15">
    <source>
        <dbReference type="ARBA" id="ARBA00048238"/>
    </source>
</evidence>
<dbReference type="Gene3D" id="3.40.50.10260">
    <property type="entry name" value="YjeF N-terminal domain"/>
    <property type="match status" value="1"/>
</dbReference>